<evidence type="ECO:0000313" key="2">
    <source>
        <dbReference type="Proteomes" id="UP000319663"/>
    </source>
</evidence>
<evidence type="ECO:0000313" key="1">
    <source>
        <dbReference type="EMBL" id="TQB67678.1"/>
    </source>
</evidence>
<reference evidence="1 2" key="1">
    <citation type="submission" date="2019-06" db="EMBL/GenBank/DDBJ databases">
        <title>Wine fermentation using esterase from Monascus purpureus.</title>
        <authorList>
            <person name="Geng C."/>
            <person name="Zhang Y."/>
        </authorList>
    </citation>
    <scope>NUCLEOTIDE SEQUENCE [LARGE SCALE GENOMIC DNA]</scope>
    <source>
        <strain evidence="1">HQ1</strain>
    </source>
</reference>
<dbReference type="Proteomes" id="UP000319663">
    <property type="component" value="Unassembled WGS sequence"/>
</dbReference>
<protein>
    <submittedName>
        <fullName evidence="1">Uncharacterized protein</fullName>
    </submittedName>
</protein>
<comment type="caution">
    <text evidence="1">The sequence shown here is derived from an EMBL/GenBank/DDBJ whole genome shotgun (WGS) entry which is preliminary data.</text>
</comment>
<dbReference type="AlphaFoldDB" id="A0A507QGR7"/>
<name>A0A507QGR7_MONPU</name>
<keyword evidence="2" id="KW-1185">Reference proteome</keyword>
<accession>A0A507QGR7</accession>
<feature type="non-terminal residue" evidence="1">
    <location>
        <position position="1"/>
    </location>
</feature>
<dbReference type="EMBL" id="VIFY01000327">
    <property type="protein sequence ID" value="TQB67678.1"/>
    <property type="molecule type" value="Genomic_DNA"/>
</dbReference>
<gene>
    <name evidence="1" type="ORF">MPDQ_004943</name>
</gene>
<proteinExistence type="predicted"/>
<sequence length="97" mass="10735">RKIWWLQPADVLSIASFNMPGLGVVGRQSSHLPCHQAVMRRSRPEMATNTVRGRTTGKPVEARNMDGLITTTAHMEELFTPYGVSSRVWTVLASGMP</sequence>
<organism evidence="1 2">
    <name type="scientific">Monascus purpureus</name>
    <name type="common">Red mold</name>
    <name type="synonym">Monascus anka</name>
    <dbReference type="NCBI Taxonomy" id="5098"/>
    <lineage>
        <taxon>Eukaryota</taxon>
        <taxon>Fungi</taxon>
        <taxon>Dikarya</taxon>
        <taxon>Ascomycota</taxon>
        <taxon>Pezizomycotina</taxon>
        <taxon>Eurotiomycetes</taxon>
        <taxon>Eurotiomycetidae</taxon>
        <taxon>Eurotiales</taxon>
        <taxon>Aspergillaceae</taxon>
        <taxon>Monascus</taxon>
    </lineage>
</organism>